<keyword evidence="1" id="KW-0808">Transferase</keyword>
<comment type="caution">
    <text evidence="4">The sequence shown here is derived from an EMBL/GenBank/DDBJ whole genome shotgun (WGS) entry which is preliminary data.</text>
</comment>
<evidence type="ECO:0000313" key="4">
    <source>
        <dbReference type="EMBL" id="HIQ90564.1"/>
    </source>
</evidence>
<organism evidence="4 5">
    <name type="scientific">Candidatus Coprosoma intestinipullorum</name>
    <dbReference type="NCBI Taxonomy" id="2840752"/>
    <lineage>
        <taxon>Bacteria</taxon>
        <taxon>Bacillati</taxon>
        <taxon>Bacillota</taxon>
        <taxon>Bacillota incertae sedis</taxon>
        <taxon>Candidatus Coprosoma</taxon>
    </lineage>
</organism>
<dbReference type="Proteomes" id="UP000886786">
    <property type="component" value="Unassembled WGS sequence"/>
</dbReference>
<dbReference type="PANTHER" id="PTHR43800:SF1">
    <property type="entry name" value="PEPTIDYL-LYSINE N-ACETYLTRANSFERASE YJAB"/>
    <property type="match status" value="1"/>
</dbReference>
<gene>
    <name evidence="4" type="ORF">IAB27_02905</name>
</gene>
<dbReference type="PANTHER" id="PTHR43800">
    <property type="entry name" value="PEPTIDYL-LYSINE N-ACETYLTRANSFERASE YJAB"/>
    <property type="match status" value="1"/>
</dbReference>
<protein>
    <submittedName>
        <fullName evidence="4">GNAT family N-acetyltransferase</fullName>
    </submittedName>
</protein>
<dbReference type="Gene3D" id="3.40.630.30">
    <property type="match status" value="1"/>
</dbReference>
<dbReference type="PROSITE" id="PS51186">
    <property type="entry name" value="GNAT"/>
    <property type="match status" value="1"/>
</dbReference>
<dbReference type="CDD" id="cd04301">
    <property type="entry name" value="NAT_SF"/>
    <property type="match status" value="1"/>
</dbReference>
<evidence type="ECO:0000259" key="3">
    <source>
        <dbReference type="PROSITE" id="PS51186"/>
    </source>
</evidence>
<dbReference type="AlphaFoldDB" id="A0A9D0ZQL0"/>
<dbReference type="Pfam" id="PF00583">
    <property type="entry name" value="Acetyltransf_1"/>
    <property type="match status" value="1"/>
</dbReference>
<dbReference type="GO" id="GO:0016747">
    <property type="term" value="F:acyltransferase activity, transferring groups other than amino-acyl groups"/>
    <property type="evidence" value="ECO:0007669"/>
    <property type="project" value="InterPro"/>
</dbReference>
<name>A0A9D0ZQL0_9FIRM</name>
<sequence>MIREVDDFKLIDSFFKKFFPQYKSSSDPFECFYGYFESDKLIGLISVSKIYEREEINYIAVDSDFQKKGIGSSLLDYATNGFEVISLEVACDNESAIEFYLSNGFEVRSVRKGYYGTTDGYLMVKEVR</sequence>
<reference evidence="4" key="1">
    <citation type="submission" date="2020-10" db="EMBL/GenBank/DDBJ databases">
        <authorList>
            <person name="Gilroy R."/>
        </authorList>
    </citation>
    <scope>NUCLEOTIDE SEQUENCE</scope>
    <source>
        <strain evidence="4">CHK147-3167</strain>
    </source>
</reference>
<dbReference type="SUPFAM" id="SSF55729">
    <property type="entry name" value="Acyl-CoA N-acyltransferases (Nat)"/>
    <property type="match status" value="1"/>
</dbReference>
<dbReference type="EMBL" id="DVFV01000054">
    <property type="protein sequence ID" value="HIQ90564.1"/>
    <property type="molecule type" value="Genomic_DNA"/>
</dbReference>
<dbReference type="InterPro" id="IPR000182">
    <property type="entry name" value="GNAT_dom"/>
</dbReference>
<dbReference type="InterPro" id="IPR016181">
    <property type="entry name" value="Acyl_CoA_acyltransferase"/>
</dbReference>
<reference evidence="4" key="2">
    <citation type="journal article" date="2021" name="PeerJ">
        <title>Extensive microbial diversity within the chicken gut microbiome revealed by metagenomics and culture.</title>
        <authorList>
            <person name="Gilroy R."/>
            <person name="Ravi A."/>
            <person name="Getino M."/>
            <person name="Pursley I."/>
            <person name="Horton D.L."/>
            <person name="Alikhan N.F."/>
            <person name="Baker D."/>
            <person name="Gharbi K."/>
            <person name="Hall N."/>
            <person name="Watson M."/>
            <person name="Adriaenssens E.M."/>
            <person name="Foster-Nyarko E."/>
            <person name="Jarju S."/>
            <person name="Secka A."/>
            <person name="Antonio M."/>
            <person name="Oren A."/>
            <person name="Chaudhuri R.R."/>
            <person name="La Ragione R."/>
            <person name="Hildebrand F."/>
            <person name="Pallen M.J."/>
        </authorList>
    </citation>
    <scope>NUCLEOTIDE SEQUENCE</scope>
    <source>
        <strain evidence="4">CHK147-3167</strain>
    </source>
</reference>
<accession>A0A9D0ZQL0</accession>
<evidence type="ECO:0000313" key="5">
    <source>
        <dbReference type="Proteomes" id="UP000886786"/>
    </source>
</evidence>
<evidence type="ECO:0000256" key="1">
    <source>
        <dbReference type="ARBA" id="ARBA00022679"/>
    </source>
</evidence>
<keyword evidence="2" id="KW-0012">Acyltransferase</keyword>
<proteinExistence type="predicted"/>
<evidence type="ECO:0000256" key="2">
    <source>
        <dbReference type="ARBA" id="ARBA00023315"/>
    </source>
</evidence>
<feature type="domain" description="N-acetyltransferase" evidence="3">
    <location>
        <begin position="1"/>
        <end position="128"/>
    </location>
</feature>